<dbReference type="AlphaFoldDB" id="J9GTJ4"/>
<proteinExistence type="predicted"/>
<evidence type="ECO:0000313" key="1">
    <source>
        <dbReference type="EMBL" id="EJX03670.1"/>
    </source>
</evidence>
<accession>J9GTJ4</accession>
<protein>
    <submittedName>
        <fullName evidence="1">Uncharacterized protein</fullName>
    </submittedName>
</protein>
<feature type="non-terminal residue" evidence="1">
    <location>
        <position position="139"/>
    </location>
</feature>
<reference evidence="1" key="1">
    <citation type="journal article" date="2012" name="PLoS ONE">
        <title>Gene sets for utilization of primary and secondary nutrition supplies in the distal gut of endangered iberian lynx.</title>
        <authorList>
            <person name="Alcaide M."/>
            <person name="Messina E."/>
            <person name="Richter M."/>
            <person name="Bargiela R."/>
            <person name="Peplies J."/>
            <person name="Huws S.A."/>
            <person name="Newbold C.J."/>
            <person name="Golyshin P.N."/>
            <person name="Simon M.A."/>
            <person name="Lopez G."/>
            <person name="Yakimov M.M."/>
            <person name="Ferrer M."/>
        </authorList>
    </citation>
    <scope>NUCLEOTIDE SEQUENCE</scope>
</reference>
<gene>
    <name evidence="1" type="ORF">EVA_08222</name>
</gene>
<organism evidence="1">
    <name type="scientific">gut metagenome</name>
    <dbReference type="NCBI Taxonomy" id="749906"/>
    <lineage>
        <taxon>unclassified sequences</taxon>
        <taxon>metagenomes</taxon>
        <taxon>organismal metagenomes</taxon>
    </lineage>
</organism>
<sequence length="139" mass="14596">MVTFRNIFTSLLLASATLPLAAQTNGSNSPYSRYGFGLLGDRGNAFNKGMAGTAYGMQNGKELNTKNPASYAAIDSLTFLFDLGLSMQNGNIAQGGVKTNAKNSSVDYVTAGFRVAKNVGMSLGLVPFSTIGYNTSSKE</sequence>
<name>J9GTJ4_9ZZZZ</name>
<comment type="caution">
    <text evidence="1">The sequence shown here is derived from an EMBL/GenBank/DDBJ whole genome shotgun (WGS) entry which is preliminary data.</text>
</comment>
<dbReference type="EMBL" id="AMCI01002085">
    <property type="protein sequence ID" value="EJX03670.1"/>
    <property type="molecule type" value="Genomic_DNA"/>
</dbReference>